<sequence>MSSKNNPSGGSASQDQQRAMDELRTTNLQLITQMDAVREEIRTLSSSAGKVKTIEANTKLYNAFYVVFGMIDTPVLKDDPTAIHVKSKLSEILVDGICGLGLRERTKLAEVIGRLEVMRAFHDQYLGKAMSRDEQTFRGKRLIPDQGAQYMEPCLLLFAVNVSISTRTAYQFYALSHDPRPCANEEPLEEPA</sequence>
<evidence type="ECO:0000313" key="1">
    <source>
        <dbReference type="EMBL" id="ODO09675.1"/>
    </source>
</evidence>
<organism evidence="1 2">
    <name type="scientific">Cryptococcus amylolentus CBS 6273</name>
    <dbReference type="NCBI Taxonomy" id="1296118"/>
    <lineage>
        <taxon>Eukaryota</taxon>
        <taxon>Fungi</taxon>
        <taxon>Dikarya</taxon>
        <taxon>Basidiomycota</taxon>
        <taxon>Agaricomycotina</taxon>
        <taxon>Tremellomycetes</taxon>
        <taxon>Tremellales</taxon>
        <taxon>Cryptococcaceae</taxon>
        <taxon>Cryptococcus</taxon>
    </lineage>
</organism>
<evidence type="ECO:0000313" key="2">
    <source>
        <dbReference type="Proteomes" id="UP000095149"/>
    </source>
</evidence>
<reference evidence="1 2" key="1">
    <citation type="submission" date="2016-06" db="EMBL/GenBank/DDBJ databases">
        <title>Evolution of pathogenesis and genome organization in the Tremellales.</title>
        <authorList>
            <person name="Cuomo C."/>
            <person name="Litvintseva A."/>
            <person name="Heitman J."/>
            <person name="Chen Y."/>
            <person name="Sun S."/>
            <person name="Springer D."/>
            <person name="Dromer F."/>
            <person name="Young S."/>
            <person name="Zeng Q."/>
            <person name="Chapman S."/>
            <person name="Gujja S."/>
            <person name="Saif S."/>
            <person name="Birren B."/>
        </authorList>
    </citation>
    <scope>NUCLEOTIDE SEQUENCE [LARGE SCALE GENOMIC DNA]</scope>
    <source>
        <strain evidence="1 2">CBS 6273</strain>
    </source>
</reference>
<comment type="caution">
    <text evidence="1">The sequence shown here is derived from an EMBL/GenBank/DDBJ whole genome shotgun (WGS) entry which is preliminary data.</text>
</comment>
<dbReference type="EMBL" id="MEKH01000003">
    <property type="protein sequence ID" value="ODO09675.1"/>
    <property type="molecule type" value="Genomic_DNA"/>
</dbReference>
<dbReference type="OrthoDB" id="2578345at2759"/>
<protein>
    <submittedName>
        <fullName evidence="1">Uncharacterized protein</fullName>
    </submittedName>
</protein>
<proteinExistence type="predicted"/>
<accession>A0A1E3K9L3</accession>
<dbReference type="AlphaFoldDB" id="A0A1E3K9L3"/>
<dbReference type="Proteomes" id="UP000095149">
    <property type="component" value="Unassembled WGS sequence"/>
</dbReference>
<gene>
    <name evidence="1" type="ORF">I350_01889</name>
</gene>
<name>A0A1E3K9L3_9TREE</name>